<gene>
    <name evidence="1" type="ORF">BFJ68_g18044</name>
</gene>
<sequence length="48" mass="5293">MRRREAQSPAEMIAAARGPVPNRAILGTDSNNKEAQNWAAAILLKEFK</sequence>
<name>A0A420N7L6_FUSOX</name>
<dbReference type="AlphaFoldDB" id="A0A420N7L6"/>
<dbReference type="EMBL" id="MRCY01000967">
    <property type="protein sequence ID" value="RKK76302.1"/>
    <property type="molecule type" value="Genomic_DNA"/>
</dbReference>
<reference evidence="1 2" key="1">
    <citation type="journal article" date="2018" name="Sci. Rep.">
        <title>Characterisation of pathogen-specific regions and novel effector candidates in Fusarium oxysporum f. sp. cepae.</title>
        <authorList>
            <person name="Armitage A.D."/>
            <person name="Taylor A."/>
            <person name="Sobczyk M.K."/>
            <person name="Baxter L."/>
            <person name="Greenfield B.P."/>
            <person name="Bates H.J."/>
            <person name="Wilson F."/>
            <person name="Jackson A.C."/>
            <person name="Ott S."/>
            <person name="Harrison R.J."/>
            <person name="Clarkson J.P."/>
        </authorList>
    </citation>
    <scope>NUCLEOTIDE SEQUENCE [LARGE SCALE GENOMIC DNA]</scope>
    <source>
        <strain evidence="1 2">Fo_A28</strain>
    </source>
</reference>
<organism evidence="1 2">
    <name type="scientific">Fusarium oxysporum</name>
    <name type="common">Fusarium vascular wilt</name>
    <dbReference type="NCBI Taxonomy" id="5507"/>
    <lineage>
        <taxon>Eukaryota</taxon>
        <taxon>Fungi</taxon>
        <taxon>Dikarya</taxon>
        <taxon>Ascomycota</taxon>
        <taxon>Pezizomycotina</taxon>
        <taxon>Sordariomycetes</taxon>
        <taxon>Hypocreomycetidae</taxon>
        <taxon>Hypocreales</taxon>
        <taxon>Nectriaceae</taxon>
        <taxon>Fusarium</taxon>
        <taxon>Fusarium oxysporum species complex</taxon>
    </lineage>
</organism>
<comment type="caution">
    <text evidence="1">The sequence shown here is derived from an EMBL/GenBank/DDBJ whole genome shotgun (WGS) entry which is preliminary data.</text>
</comment>
<dbReference type="Proteomes" id="UP000285860">
    <property type="component" value="Unassembled WGS sequence"/>
</dbReference>
<evidence type="ECO:0000313" key="2">
    <source>
        <dbReference type="Proteomes" id="UP000285860"/>
    </source>
</evidence>
<evidence type="ECO:0000313" key="1">
    <source>
        <dbReference type="EMBL" id="RKK76302.1"/>
    </source>
</evidence>
<accession>A0A420N7L6</accession>
<proteinExistence type="predicted"/>
<protein>
    <submittedName>
        <fullName evidence="1">Uncharacterized protein</fullName>
    </submittedName>
</protein>